<sequence length="447" mass="49031">MTKAHPLLFLLLVCGLHPLASGQSAQKPLAQMPASARQLIAIKVSGSKRFAEDAIAATTGLQLNTAVGEDDFKKAARRLGDTGAFRDIGYTYSYTAAGTKLELQVTDADKFVPARFEDFVWFSDAEIRRRVKEHAPLFDGELPISGRMADEVSDVLQAMLVENAVPGHVNYLRLSKPDGPVEAIQYSVSDVLIRVRNIEFTGVAAADLPALEAAAQAFSGREYSRTRLDLFVQRQLLPVYYGRGHLKAVCGEPQPKVVAEPAAEPEEGPRNQTVVDVTFAITPGAQYTLKSLEWAGNHEFPTDTLQKMVPAALGKPANTVRLAEELEEVQKLYGSRGLITASIKVQAQFNDAAGTVTVRLEVTEGPVYHMGDLEFRGLDNSLTAKLRDAWKLRQGDVYDATYLDSYLPQAHKLLPSRLDWEVSPHVTANVRDKTVDVDIIYSVKAPN</sequence>
<name>A0A2U3JXK4_9BACT</name>
<evidence type="ECO:0000256" key="1">
    <source>
        <dbReference type="ARBA" id="ARBA00004370"/>
    </source>
</evidence>
<dbReference type="OrthoDB" id="102773at2"/>
<evidence type="ECO:0000313" key="5">
    <source>
        <dbReference type="EMBL" id="SPF32079.1"/>
    </source>
</evidence>
<dbReference type="Pfam" id="PF07244">
    <property type="entry name" value="POTRA"/>
    <property type="match status" value="1"/>
</dbReference>
<dbReference type="PROSITE" id="PS51779">
    <property type="entry name" value="POTRA"/>
    <property type="match status" value="1"/>
</dbReference>
<dbReference type="GO" id="GO:0019867">
    <property type="term" value="C:outer membrane"/>
    <property type="evidence" value="ECO:0007669"/>
    <property type="project" value="InterPro"/>
</dbReference>
<accession>A0A2U3JXK4</accession>
<evidence type="ECO:0000259" key="4">
    <source>
        <dbReference type="PROSITE" id="PS51779"/>
    </source>
</evidence>
<feature type="chain" id="PRO_5015737216" description="POTRA domain-containing protein" evidence="3">
    <location>
        <begin position="26"/>
        <end position="447"/>
    </location>
</feature>
<dbReference type="InterPro" id="IPR034746">
    <property type="entry name" value="POTRA"/>
</dbReference>
<comment type="subcellular location">
    <subcellularLocation>
        <location evidence="1">Membrane</location>
    </subcellularLocation>
</comment>
<protein>
    <recommendedName>
        <fullName evidence="4">POTRA domain-containing protein</fullName>
    </recommendedName>
</protein>
<proteinExistence type="predicted"/>
<gene>
    <name evidence="5" type="ORF">SBA1_1030013</name>
</gene>
<dbReference type="InterPro" id="IPR010827">
    <property type="entry name" value="BamA/TamA_POTRA"/>
</dbReference>
<evidence type="ECO:0000313" key="6">
    <source>
        <dbReference type="Proteomes" id="UP000238701"/>
    </source>
</evidence>
<organism evidence="5 6">
    <name type="scientific">Candidatus Sulfotelmatobacter kueseliae</name>
    <dbReference type="NCBI Taxonomy" id="2042962"/>
    <lineage>
        <taxon>Bacteria</taxon>
        <taxon>Pseudomonadati</taxon>
        <taxon>Acidobacteriota</taxon>
        <taxon>Terriglobia</taxon>
        <taxon>Terriglobales</taxon>
        <taxon>Candidatus Korobacteraceae</taxon>
        <taxon>Candidatus Sulfotelmatobacter</taxon>
    </lineage>
</organism>
<feature type="signal peptide" evidence="3">
    <location>
        <begin position="1"/>
        <end position="25"/>
    </location>
</feature>
<dbReference type="Gene3D" id="3.10.20.310">
    <property type="entry name" value="membrane protein fhac"/>
    <property type="match status" value="1"/>
</dbReference>
<keyword evidence="2" id="KW-0472">Membrane</keyword>
<keyword evidence="3" id="KW-0732">Signal</keyword>
<reference evidence="6" key="1">
    <citation type="submission" date="2018-02" db="EMBL/GenBank/DDBJ databases">
        <authorList>
            <person name="Hausmann B."/>
        </authorList>
    </citation>
    <scope>NUCLEOTIDE SEQUENCE [LARGE SCALE GENOMIC DNA]</scope>
    <source>
        <strain evidence="6">Peat soil MAG SbA1</strain>
    </source>
</reference>
<dbReference type="EMBL" id="OMOD01000006">
    <property type="protein sequence ID" value="SPF32079.1"/>
    <property type="molecule type" value="Genomic_DNA"/>
</dbReference>
<feature type="domain" description="POTRA" evidence="4">
    <location>
        <begin position="287"/>
        <end position="365"/>
    </location>
</feature>
<dbReference type="AlphaFoldDB" id="A0A2U3JXK4"/>
<evidence type="ECO:0000256" key="3">
    <source>
        <dbReference type="SAM" id="SignalP"/>
    </source>
</evidence>
<evidence type="ECO:0000256" key="2">
    <source>
        <dbReference type="ARBA" id="ARBA00023136"/>
    </source>
</evidence>
<dbReference type="Proteomes" id="UP000238701">
    <property type="component" value="Unassembled WGS sequence"/>
</dbReference>